<evidence type="ECO:0000256" key="1">
    <source>
        <dbReference type="ARBA" id="ARBA00022737"/>
    </source>
</evidence>
<gene>
    <name evidence="5" type="ORF">SCF082_LOCUS41070</name>
</gene>
<dbReference type="Pfam" id="PF00013">
    <property type="entry name" value="KH_1"/>
    <property type="match status" value="3"/>
</dbReference>
<dbReference type="SUPFAM" id="SSF54791">
    <property type="entry name" value="Eukaryotic type KH-domain (KH-domain type I)"/>
    <property type="match status" value="3"/>
</dbReference>
<feature type="domain" description="K Homology" evidence="4">
    <location>
        <begin position="462"/>
        <end position="530"/>
    </location>
</feature>
<feature type="compositionally biased region" description="Low complexity" evidence="3">
    <location>
        <begin position="558"/>
        <end position="574"/>
    </location>
</feature>
<evidence type="ECO:0000259" key="4">
    <source>
        <dbReference type="SMART" id="SM00322"/>
    </source>
</evidence>
<evidence type="ECO:0000256" key="2">
    <source>
        <dbReference type="PROSITE-ProRule" id="PRU00117"/>
    </source>
</evidence>
<feature type="domain" description="K Homology" evidence="4">
    <location>
        <begin position="3"/>
        <end position="72"/>
    </location>
</feature>
<sequence>MLFRCLVPAEATALIVGEDGIARQIEESSTCSASISVSDEGDTPGLSDRIITIRGDQKHGEVACKMIIERLYAAQEVAAGDQGIFVLLAPDTFPESEDLLQKVMDTSGADVHLELDAVAGTDDRAIQIVGGFDSTVAAVFQLGALMALNHGDDGLDCEDEAQLEATYFQQAVGFENADDRQSGSTPKGPKGEERPTSPKGEEKIALPEAVDADAVDVVNAEDAEPEEAALLLEAVPSKAPPDSPEVLETEPLEEGQPGEVGAVEGAEESQEIEFLDGDEIEEVKAVAPDAGPRRKHMSVRFAVSAGVAAWVVGKKGQSITNLRSRSKAKIEVSNDGSAYRAIDINADEDAVMLAIELLLEQVSKLPDGCPEFVRIVLPPNSAGYIIGKGDETIKELRRVSGAELDLDKDMGSEKLLKIRGSQKAMTHAAQLVAQRVAEVTGDRQARSEFEKLQALLTETDHVEVSLTMLISADAVNKVSRARLYEVERLTGSHIEVDGLGGRTSGLQQLQISGTRNGNAMAIFHLQEIFAEHLRSTVKGPGQASQVGPERRNARSKSAPRSNRPQNRPSSRGPQVRARGRGVSRQ</sequence>
<dbReference type="InterPro" id="IPR004087">
    <property type="entry name" value="KH_dom"/>
</dbReference>
<name>A0ABP0QH78_9DINO</name>
<reference evidence="5 6" key="1">
    <citation type="submission" date="2024-02" db="EMBL/GenBank/DDBJ databases">
        <authorList>
            <person name="Chen Y."/>
            <person name="Shah S."/>
            <person name="Dougan E. K."/>
            <person name="Thang M."/>
            <person name="Chan C."/>
        </authorList>
    </citation>
    <scope>NUCLEOTIDE SEQUENCE [LARGE SCALE GENOMIC DNA]</scope>
</reference>
<feature type="domain" description="K Homology" evidence="4">
    <location>
        <begin position="295"/>
        <end position="363"/>
    </location>
</feature>
<evidence type="ECO:0000313" key="5">
    <source>
        <dbReference type="EMBL" id="CAK9086830.1"/>
    </source>
</evidence>
<dbReference type="CDD" id="cd00105">
    <property type="entry name" value="KH-I"/>
    <property type="match status" value="1"/>
</dbReference>
<keyword evidence="1" id="KW-0677">Repeat</keyword>
<dbReference type="PANTHER" id="PTHR10288">
    <property type="entry name" value="KH DOMAIN CONTAINING RNA BINDING PROTEIN"/>
    <property type="match status" value="1"/>
</dbReference>
<accession>A0ABP0QH78</accession>
<protein>
    <submittedName>
        <fullName evidence="5">Far upstream element-binding protein 1 (FBP) (FUSE-binding protein 1)</fullName>
    </submittedName>
</protein>
<feature type="domain" description="K Homology" evidence="4">
    <location>
        <begin position="369"/>
        <end position="437"/>
    </location>
</feature>
<dbReference type="InterPro" id="IPR036612">
    <property type="entry name" value="KH_dom_type_1_sf"/>
</dbReference>
<dbReference type="SMART" id="SM00322">
    <property type="entry name" value="KH"/>
    <property type="match status" value="4"/>
</dbReference>
<dbReference type="PROSITE" id="PS50084">
    <property type="entry name" value="KH_TYPE_1"/>
    <property type="match status" value="3"/>
</dbReference>
<keyword evidence="2" id="KW-0694">RNA-binding</keyword>
<dbReference type="InterPro" id="IPR004088">
    <property type="entry name" value="KH_dom_type_1"/>
</dbReference>
<dbReference type="EMBL" id="CAXAMM010039496">
    <property type="protein sequence ID" value="CAK9086830.1"/>
    <property type="molecule type" value="Genomic_DNA"/>
</dbReference>
<feature type="region of interest" description="Disordered" evidence="3">
    <location>
        <begin position="173"/>
        <end position="203"/>
    </location>
</feature>
<evidence type="ECO:0000256" key="3">
    <source>
        <dbReference type="SAM" id="MobiDB-lite"/>
    </source>
</evidence>
<comment type="caution">
    <text evidence="5">The sequence shown here is derived from an EMBL/GenBank/DDBJ whole genome shotgun (WGS) entry which is preliminary data.</text>
</comment>
<organism evidence="5 6">
    <name type="scientific">Durusdinium trenchii</name>
    <dbReference type="NCBI Taxonomy" id="1381693"/>
    <lineage>
        <taxon>Eukaryota</taxon>
        <taxon>Sar</taxon>
        <taxon>Alveolata</taxon>
        <taxon>Dinophyceae</taxon>
        <taxon>Suessiales</taxon>
        <taxon>Symbiodiniaceae</taxon>
        <taxon>Durusdinium</taxon>
    </lineage>
</organism>
<dbReference type="Proteomes" id="UP001642464">
    <property type="component" value="Unassembled WGS sequence"/>
</dbReference>
<keyword evidence="6" id="KW-1185">Reference proteome</keyword>
<feature type="compositionally biased region" description="Basic and acidic residues" evidence="3">
    <location>
        <begin position="189"/>
        <end position="203"/>
    </location>
</feature>
<feature type="region of interest" description="Disordered" evidence="3">
    <location>
        <begin position="537"/>
        <end position="585"/>
    </location>
</feature>
<dbReference type="Gene3D" id="3.30.1370.10">
    <property type="entry name" value="K Homology domain, type 1"/>
    <property type="match status" value="3"/>
</dbReference>
<evidence type="ECO:0000313" key="6">
    <source>
        <dbReference type="Proteomes" id="UP001642464"/>
    </source>
</evidence>
<proteinExistence type="predicted"/>